<keyword evidence="6" id="KW-0333">Golgi apparatus</keyword>
<accession>D3AWI1</accession>
<comment type="similarity">
    <text evidence="2">Belongs to the COG7 family.</text>
</comment>
<evidence type="ECO:0000256" key="7">
    <source>
        <dbReference type="ARBA" id="ARBA00023136"/>
    </source>
</evidence>
<evidence type="ECO:0000256" key="1">
    <source>
        <dbReference type="ARBA" id="ARBA00004395"/>
    </source>
</evidence>
<comment type="subcellular location">
    <subcellularLocation>
        <location evidence="1">Golgi apparatus membrane</location>
        <topology evidence="1">Peripheral membrane protein</topology>
    </subcellularLocation>
</comment>
<name>D3AWI1_HETP5</name>
<dbReference type="EMBL" id="ADBJ01000002">
    <property type="protein sequence ID" value="EFA86654.1"/>
    <property type="molecule type" value="Genomic_DNA"/>
</dbReference>
<dbReference type="RefSeq" id="XP_020438759.1">
    <property type="nucleotide sequence ID" value="XM_020571485.1"/>
</dbReference>
<dbReference type="GeneID" id="31355989"/>
<evidence type="ECO:0000256" key="2">
    <source>
        <dbReference type="ARBA" id="ARBA00005831"/>
    </source>
</evidence>
<organism evidence="9 10">
    <name type="scientific">Heterostelium pallidum (strain ATCC 26659 / Pp 5 / PN500)</name>
    <name type="common">Cellular slime mold</name>
    <name type="synonym">Polysphondylium pallidum</name>
    <dbReference type="NCBI Taxonomy" id="670386"/>
    <lineage>
        <taxon>Eukaryota</taxon>
        <taxon>Amoebozoa</taxon>
        <taxon>Evosea</taxon>
        <taxon>Eumycetozoa</taxon>
        <taxon>Dictyostelia</taxon>
        <taxon>Acytosteliales</taxon>
        <taxon>Acytosteliaceae</taxon>
        <taxon>Heterostelium</taxon>
    </lineage>
</organism>
<keyword evidence="5" id="KW-0653">Protein transport</keyword>
<dbReference type="GO" id="GO:0000139">
    <property type="term" value="C:Golgi membrane"/>
    <property type="evidence" value="ECO:0007669"/>
    <property type="project" value="UniProtKB-SubCell"/>
</dbReference>
<evidence type="ECO:0000256" key="8">
    <source>
        <dbReference type="ARBA" id="ARBA00031345"/>
    </source>
</evidence>
<dbReference type="Proteomes" id="UP000001396">
    <property type="component" value="Unassembled WGS sequence"/>
</dbReference>
<dbReference type="GO" id="GO:0006890">
    <property type="term" value="P:retrograde vesicle-mediated transport, Golgi to endoplasmic reticulum"/>
    <property type="evidence" value="ECO:0007669"/>
    <property type="project" value="TreeGrafter"/>
</dbReference>
<dbReference type="Pfam" id="PF10191">
    <property type="entry name" value="COG7"/>
    <property type="match status" value="1"/>
</dbReference>
<dbReference type="OMA" id="LKYYHNC"/>
<keyword evidence="7" id="KW-0472">Membrane</keyword>
<protein>
    <recommendedName>
        <fullName evidence="3">Conserved oligomeric Golgi complex subunit 7</fullName>
    </recommendedName>
    <alternativeName>
        <fullName evidence="8">Component of oligomeric Golgi complex 7</fullName>
    </alternativeName>
</protein>
<comment type="caution">
    <text evidence="9">The sequence shown here is derived from an EMBL/GenBank/DDBJ whole genome shotgun (WGS) entry which is preliminary data.</text>
</comment>
<evidence type="ECO:0000256" key="5">
    <source>
        <dbReference type="ARBA" id="ARBA00022927"/>
    </source>
</evidence>
<evidence type="ECO:0000313" key="10">
    <source>
        <dbReference type="Proteomes" id="UP000001396"/>
    </source>
</evidence>
<proteinExistence type="inferred from homology"/>
<reference evidence="9 10" key="1">
    <citation type="journal article" date="2011" name="Genome Res.">
        <title>Phylogeny-wide analysis of social amoeba genomes highlights ancient origins for complex intercellular communication.</title>
        <authorList>
            <person name="Heidel A.J."/>
            <person name="Lawal H.M."/>
            <person name="Felder M."/>
            <person name="Schilde C."/>
            <person name="Helps N.R."/>
            <person name="Tunggal B."/>
            <person name="Rivero F."/>
            <person name="John U."/>
            <person name="Schleicher M."/>
            <person name="Eichinger L."/>
            <person name="Platzer M."/>
            <person name="Noegel A.A."/>
            <person name="Schaap P."/>
            <person name="Gloeckner G."/>
        </authorList>
    </citation>
    <scope>NUCLEOTIDE SEQUENCE [LARGE SCALE GENOMIC DNA]</scope>
    <source>
        <strain evidence="10">ATCC 26659 / Pp 5 / PN500</strain>
    </source>
</reference>
<dbReference type="GO" id="GO:0017119">
    <property type="term" value="C:Golgi transport complex"/>
    <property type="evidence" value="ECO:0007669"/>
    <property type="project" value="InterPro"/>
</dbReference>
<dbReference type="AlphaFoldDB" id="D3AWI1"/>
<dbReference type="GO" id="GO:0006886">
    <property type="term" value="P:intracellular protein transport"/>
    <property type="evidence" value="ECO:0007669"/>
    <property type="project" value="InterPro"/>
</dbReference>
<keyword evidence="10" id="KW-1185">Reference proteome</keyword>
<gene>
    <name evidence="9" type="primary">cog7</name>
    <name evidence="9" type="ORF">PPL_00455</name>
</gene>
<dbReference type="STRING" id="670386.D3AWI1"/>
<dbReference type="FunCoup" id="D3AWI1">
    <property type="interactions" value="92"/>
</dbReference>
<evidence type="ECO:0000256" key="3">
    <source>
        <dbReference type="ARBA" id="ARBA00020984"/>
    </source>
</evidence>
<dbReference type="PANTHER" id="PTHR21443">
    <property type="entry name" value="CONSERVED OLIGOMERIC GOLGI COMPLEX COMPONENT 7"/>
    <property type="match status" value="1"/>
</dbReference>
<evidence type="ECO:0000256" key="6">
    <source>
        <dbReference type="ARBA" id="ARBA00023034"/>
    </source>
</evidence>
<keyword evidence="4" id="KW-0813">Transport</keyword>
<evidence type="ECO:0000256" key="4">
    <source>
        <dbReference type="ARBA" id="ARBA00022448"/>
    </source>
</evidence>
<sequence>MMSSSSSGHQQQIDFDGIFSSDTFNTKQWINNLLKPANSTSSQSQTNDVFNYSIESDLEVHINRASDILSKLQIYSLELNMSLENKASDSLLYVPKAVREIDRVRKESVSLKQKVKHINQTIASMHANTSDTVARISSLDTVRKRIDQCIISLNEAEKLLSFSSGLDKLFQSADYLKIADTLEGVKQSLAVLSDIPEFREQQRHFQAHQDRLESLVRPQLIGALQSRDLESCVNYLKIFQSIKREQQFLIHYYNVRLEPIKALWSSYAGGSSKSPAGSATSPGTTSPPQQQQQQLIVPNLNQWCQGFYDEVILLANQEMDWLSKLSPGNYRQLAEQLLVNLFLSINSQFQTRIEQYAAPNQPGKTNELINLYKTTIQFLRTLDIPEKETLIKTVLEPFKIFQTKFPENESKLFKQYLSSFSLVKKNDFSTTIKNIENSINKIFPLCESSIDRFYSLTHVTEVEPFINVINNVFKDFVAMLKDSINELKIMSNISITKDILSQIEQRKQPANVKQQSQQQQHQQQQQQNWEYFQGAMKLLQDCNTFIAKMKHQATNKRSLFHDAQDQIQNYCAHCQHFVFETMINFIRLKLKDLPRLPEWKQQSGTESYQTNPSQVSYITQIAEHLLNIPQQLDPYSEEELIRFSYRIALSQPIANDDFYQNLVRQLYKSEQTTSAATISEDEEEEEEDGIAHQWMSLVAKATEKLYLQSIVEISTLTDSGCQQLANDISYLFNILSAIGVPHDPLLSLTQQLISIPKDKYLESIANYESSEKNISNLISKMRGIK</sequence>
<evidence type="ECO:0000313" key="9">
    <source>
        <dbReference type="EMBL" id="EFA86654.1"/>
    </source>
</evidence>
<dbReference type="PANTHER" id="PTHR21443:SF0">
    <property type="entry name" value="CONSERVED OLIGOMERIC GOLGI COMPLEX SUBUNIT 7"/>
    <property type="match status" value="1"/>
</dbReference>
<dbReference type="InterPro" id="IPR019335">
    <property type="entry name" value="COG7"/>
</dbReference>
<dbReference type="GO" id="GO:0007030">
    <property type="term" value="P:Golgi organization"/>
    <property type="evidence" value="ECO:0007669"/>
    <property type="project" value="TreeGrafter"/>
</dbReference>
<dbReference type="InParanoid" id="D3AWI1"/>